<protein>
    <submittedName>
        <fullName evidence="2">Uncharacterized protein</fullName>
    </submittedName>
</protein>
<gene>
    <name evidence="2" type="ORF">TrLO_g4154</name>
</gene>
<name>A0A9W7FN80_9STRA</name>
<reference evidence="3" key="1">
    <citation type="journal article" date="2023" name="Commun. Biol.">
        <title>Genome analysis of Parmales, the sister group of diatoms, reveals the evolutionary specialization of diatoms from phago-mixotrophs to photoautotrophs.</title>
        <authorList>
            <person name="Ban H."/>
            <person name="Sato S."/>
            <person name="Yoshikawa S."/>
            <person name="Yamada K."/>
            <person name="Nakamura Y."/>
            <person name="Ichinomiya M."/>
            <person name="Sato N."/>
            <person name="Blanc-Mathieu R."/>
            <person name="Endo H."/>
            <person name="Kuwata A."/>
            <person name="Ogata H."/>
        </authorList>
    </citation>
    <scope>NUCLEOTIDE SEQUENCE [LARGE SCALE GENOMIC DNA]</scope>
    <source>
        <strain evidence="3">NIES 3700</strain>
    </source>
</reference>
<dbReference type="Proteomes" id="UP001165122">
    <property type="component" value="Unassembled WGS sequence"/>
</dbReference>
<keyword evidence="1" id="KW-0732">Signal</keyword>
<comment type="caution">
    <text evidence="2">The sequence shown here is derived from an EMBL/GenBank/DDBJ whole genome shotgun (WGS) entry which is preliminary data.</text>
</comment>
<feature type="chain" id="PRO_5040810775" evidence="1">
    <location>
        <begin position="19"/>
        <end position="171"/>
    </location>
</feature>
<evidence type="ECO:0000256" key="1">
    <source>
        <dbReference type="SAM" id="SignalP"/>
    </source>
</evidence>
<dbReference type="OrthoDB" id="199897at2759"/>
<accession>A0A9W7FN80</accession>
<dbReference type="AlphaFoldDB" id="A0A9W7FN80"/>
<evidence type="ECO:0000313" key="3">
    <source>
        <dbReference type="Proteomes" id="UP001165122"/>
    </source>
</evidence>
<proteinExistence type="predicted"/>
<feature type="signal peptide" evidence="1">
    <location>
        <begin position="1"/>
        <end position="18"/>
    </location>
</feature>
<keyword evidence="3" id="KW-1185">Reference proteome</keyword>
<organism evidence="2 3">
    <name type="scientific">Triparma laevis f. longispina</name>
    <dbReference type="NCBI Taxonomy" id="1714387"/>
    <lineage>
        <taxon>Eukaryota</taxon>
        <taxon>Sar</taxon>
        <taxon>Stramenopiles</taxon>
        <taxon>Ochrophyta</taxon>
        <taxon>Bolidophyceae</taxon>
        <taxon>Parmales</taxon>
        <taxon>Triparmaceae</taxon>
        <taxon>Triparma</taxon>
    </lineage>
</organism>
<sequence>MKAGFFLTFFILSHVATSFLLPPTRSPFLIARPSSSSPPPSFSIPLPKLTKLAFSEASSSESSTLSLETEQDLWQDRLESSEVAFVRNELIERYTSAGHSQTKAESEVDNFLNDRSRSENFLDMRRMALEQEIGQWSPELGLWLGLAFVAGMVGNAAPKIIENFHFTANSV</sequence>
<dbReference type="EMBL" id="BRXW01000224">
    <property type="protein sequence ID" value="GMI15105.1"/>
    <property type="molecule type" value="Genomic_DNA"/>
</dbReference>
<evidence type="ECO:0000313" key="2">
    <source>
        <dbReference type="EMBL" id="GMI15105.1"/>
    </source>
</evidence>